<dbReference type="EMBL" id="PCYM01000001">
    <property type="protein sequence ID" value="PIR47796.1"/>
    <property type="molecule type" value="Genomic_DNA"/>
</dbReference>
<dbReference type="AlphaFoldDB" id="A0A2H0RMY4"/>
<comment type="caution">
    <text evidence="1">The sequence shown here is derived from an EMBL/GenBank/DDBJ whole genome shotgun (WGS) entry which is preliminary data.</text>
</comment>
<dbReference type="Proteomes" id="UP000230084">
    <property type="component" value="Unassembled WGS sequence"/>
</dbReference>
<evidence type="ECO:0000313" key="2">
    <source>
        <dbReference type="Proteomes" id="UP000230084"/>
    </source>
</evidence>
<name>A0A2H0RMY4_9BACT</name>
<reference evidence="1 2" key="1">
    <citation type="submission" date="2017-09" db="EMBL/GenBank/DDBJ databases">
        <title>Depth-based differentiation of microbial function through sediment-hosted aquifers and enrichment of novel symbionts in the deep terrestrial subsurface.</title>
        <authorList>
            <person name="Probst A.J."/>
            <person name="Ladd B."/>
            <person name="Jarett J.K."/>
            <person name="Geller-Mcgrath D.E."/>
            <person name="Sieber C.M."/>
            <person name="Emerson J.B."/>
            <person name="Anantharaman K."/>
            <person name="Thomas B.C."/>
            <person name="Malmstrom R."/>
            <person name="Stieglmeier M."/>
            <person name="Klingl A."/>
            <person name="Woyke T."/>
            <person name="Ryan C.M."/>
            <person name="Banfield J.F."/>
        </authorList>
    </citation>
    <scope>NUCLEOTIDE SEQUENCE [LARGE SCALE GENOMIC DNA]</scope>
    <source>
        <strain evidence="1">CG10_big_fil_rev_8_21_14_0_10_50_16</strain>
    </source>
</reference>
<sequence>MPRSVRRTRGDTLRDDYNTGDPDSVRVRFTYAGRAYRMWSLPGRLSVWEGKGTYTDTGPTGCINSAVSDVGVMKWLDHEEPDEIPETQPEWQVRCKVAIESLAAVLGVR</sequence>
<evidence type="ECO:0000313" key="1">
    <source>
        <dbReference type="EMBL" id="PIR47796.1"/>
    </source>
</evidence>
<protein>
    <submittedName>
        <fullName evidence="1">Uncharacterized protein</fullName>
    </submittedName>
</protein>
<gene>
    <name evidence="1" type="ORF">COV06_00110</name>
</gene>
<organism evidence="1 2">
    <name type="scientific">Candidatus Uhrbacteria bacterium CG10_big_fil_rev_8_21_14_0_10_50_16</name>
    <dbReference type="NCBI Taxonomy" id="1975039"/>
    <lineage>
        <taxon>Bacteria</taxon>
        <taxon>Candidatus Uhriibacteriota</taxon>
    </lineage>
</organism>
<accession>A0A2H0RMY4</accession>
<proteinExistence type="predicted"/>